<sequence length="58" mass="6188">MATAVVVGIIVVWTIVAFATALFIGAMIRRADRERRIVVEPDGSTLVGAGRNSAPRVH</sequence>
<keyword evidence="1" id="KW-0812">Transmembrane</keyword>
<name>A0ABU9W6N0_9MICO</name>
<accession>A0ABU9W6N0</accession>
<evidence type="ECO:0000256" key="1">
    <source>
        <dbReference type="SAM" id="Phobius"/>
    </source>
</evidence>
<keyword evidence="3" id="KW-1185">Reference proteome</keyword>
<evidence type="ECO:0000313" key="2">
    <source>
        <dbReference type="EMBL" id="MEN1947645.1"/>
    </source>
</evidence>
<dbReference type="RefSeq" id="WP_342115031.1">
    <property type="nucleotide sequence ID" value="NZ_JBCAUN010000002.1"/>
</dbReference>
<protein>
    <submittedName>
        <fullName evidence="2">Uncharacterized protein</fullName>
    </submittedName>
</protein>
<keyword evidence="1" id="KW-0472">Membrane</keyword>
<evidence type="ECO:0000313" key="3">
    <source>
        <dbReference type="Proteomes" id="UP001425155"/>
    </source>
</evidence>
<gene>
    <name evidence="2" type="ORF">WJX64_13885</name>
</gene>
<dbReference type="Proteomes" id="UP001425155">
    <property type="component" value="Unassembled WGS sequence"/>
</dbReference>
<feature type="transmembrane region" description="Helical" evidence="1">
    <location>
        <begin position="6"/>
        <end position="28"/>
    </location>
</feature>
<comment type="caution">
    <text evidence="2">The sequence shown here is derived from an EMBL/GenBank/DDBJ whole genome shotgun (WGS) entry which is preliminary data.</text>
</comment>
<reference evidence="2 3" key="1">
    <citation type="submission" date="2024-03" db="EMBL/GenBank/DDBJ databases">
        <title>YIM 134122 draft genome.</title>
        <authorList>
            <person name="Zuo S."/>
            <person name="Xiong L."/>
        </authorList>
    </citation>
    <scope>NUCLEOTIDE SEQUENCE [LARGE SCALE GENOMIC DNA]</scope>
    <source>
        <strain evidence="2 3">YIM 134122</strain>
    </source>
</reference>
<dbReference type="EMBL" id="JBCLVG010000002">
    <property type="protein sequence ID" value="MEN1947645.1"/>
    <property type="molecule type" value="Genomic_DNA"/>
</dbReference>
<keyword evidence="1" id="KW-1133">Transmembrane helix</keyword>
<proteinExistence type="predicted"/>
<organism evidence="2 3">
    <name type="scientific">Leifsonia stereocauli</name>
    <dbReference type="NCBI Taxonomy" id="3134136"/>
    <lineage>
        <taxon>Bacteria</taxon>
        <taxon>Bacillati</taxon>
        <taxon>Actinomycetota</taxon>
        <taxon>Actinomycetes</taxon>
        <taxon>Micrococcales</taxon>
        <taxon>Microbacteriaceae</taxon>
        <taxon>Leifsonia</taxon>
    </lineage>
</organism>